<keyword evidence="3" id="KW-1185">Reference proteome</keyword>
<dbReference type="InterPro" id="IPR012668">
    <property type="entry name" value="CHP02466"/>
</dbReference>
<dbReference type="InterPro" id="IPR011990">
    <property type="entry name" value="TPR-like_helical_dom_sf"/>
</dbReference>
<proteinExistence type="predicted"/>
<feature type="repeat" description="TPR" evidence="1">
    <location>
        <begin position="273"/>
        <end position="306"/>
    </location>
</feature>
<name>A0A845A1I8_9SPHN</name>
<organism evidence="2 3">
    <name type="scientific">Aurantiacibacter arachoides</name>
    <dbReference type="NCBI Taxonomy" id="1850444"/>
    <lineage>
        <taxon>Bacteria</taxon>
        <taxon>Pseudomonadati</taxon>
        <taxon>Pseudomonadota</taxon>
        <taxon>Alphaproteobacteria</taxon>
        <taxon>Sphingomonadales</taxon>
        <taxon>Erythrobacteraceae</taxon>
        <taxon>Aurantiacibacter</taxon>
    </lineage>
</organism>
<dbReference type="SUPFAM" id="SSF48452">
    <property type="entry name" value="TPR-like"/>
    <property type="match status" value="2"/>
</dbReference>
<dbReference type="Pfam" id="PF13759">
    <property type="entry name" value="2OG-FeII_Oxy_5"/>
    <property type="match status" value="1"/>
</dbReference>
<dbReference type="PANTHER" id="PTHR12558:SF13">
    <property type="entry name" value="CELL DIVISION CYCLE PROTEIN 27 HOMOLOG"/>
    <property type="match status" value="1"/>
</dbReference>
<dbReference type="Pfam" id="PF13432">
    <property type="entry name" value="TPR_16"/>
    <property type="match status" value="1"/>
</dbReference>
<keyword evidence="1" id="KW-0802">TPR repeat</keyword>
<dbReference type="Gene3D" id="1.25.40.10">
    <property type="entry name" value="Tetratricopeptide repeat domain"/>
    <property type="match status" value="1"/>
</dbReference>
<sequence>MPGGEAAAANSAGHAAMKAGDAATAARQFARAVALAPDAFDFRLNHAIALNAVGRPAEALQALRRVEDTGRANAAYCSTRGTVERALGDKAGAAQWYDLALALDPQRPRALHGRARTAIERGEPDALVRFDQALAANPADPDLWLGKAQALDALGQRADARALMEQIAAQAPAWGEGLRFLAQLRLAAGESDFAAHYAEAVERVPGDPGLPVEWARVLSGHDRNGEAAEVMARARAAFPDMPRLALLHAGYLSASGDDAQAEALFAASTLEDEERLVQEGRHALRRGDLMRAETVLSRALALNPDSIAGWALRDLGWRLSGDARHDWLHGQDGLVRMVPLRDADKVLPPAIARLHDLHDSASFPLGQSLRGGTQTRGLLFDRHEPEFAALHGAIRDTLDDYRNNLPPHDAAHPLLKHRDRQWHVTGSWSVRLSHGGDHHAPHLHPEGIVSSACYCELPGEAAMATHERAGWIELGRPAPDLRLDLQPIVSLEPVEGHLALFPSTLYHGTRPFPRGRRMTVAFDATANQGMRR</sequence>
<dbReference type="EMBL" id="WTYH01000001">
    <property type="protein sequence ID" value="MXO93430.1"/>
    <property type="molecule type" value="Genomic_DNA"/>
</dbReference>
<dbReference type="Proteomes" id="UP000460626">
    <property type="component" value="Unassembled WGS sequence"/>
</dbReference>
<dbReference type="PANTHER" id="PTHR12558">
    <property type="entry name" value="CELL DIVISION CYCLE 16,23,27"/>
    <property type="match status" value="1"/>
</dbReference>
<accession>A0A845A1I8</accession>
<reference evidence="2 3" key="1">
    <citation type="submission" date="2019-12" db="EMBL/GenBank/DDBJ databases">
        <title>Genomic-based taxomic classification of the family Erythrobacteraceae.</title>
        <authorList>
            <person name="Xu L."/>
        </authorList>
    </citation>
    <scope>NUCLEOTIDE SEQUENCE [LARGE SCALE GENOMIC DNA]</scope>
    <source>
        <strain evidence="2 3">RC4-10-4</strain>
    </source>
</reference>
<gene>
    <name evidence="2" type="ORF">GRI62_07400</name>
</gene>
<evidence type="ECO:0000313" key="3">
    <source>
        <dbReference type="Proteomes" id="UP000460626"/>
    </source>
</evidence>
<evidence type="ECO:0000256" key="1">
    <source>
        <dbReference type="PROSITE-ProRule" id="PRU00339"/>
    </source>
</evidence>
<dbReference type="InterPro" id="IPR019734">
    <property type="entry name" value="TPR_rpt"/>
</dbReference>
<dbReference type="SMART" id="SM00028">
    <property type="entry name" value="TPR"/>
    <property type="match status" value="5"/>
</dbReference>
<dbReference type="RefSeq" id="WP_131452704.1">
    <property type="nucleotide sequence ID" value="NZ_BMJK01000001.1"/>
</dbReference>
<feature type="repeat" description="TPR" evidence="1">
    <location>
        <begin position="6"/>
        <end position="39"/>
    </location>
</feature>
<comment type="caution">
    <text evidence="2">The sequence shown here is derived from an EMBL/GenBank/DDBJ whole genome shotgun (WGS) entry which is preliminary data.</text>
</comment>
<dbReference type="AlphaFoldDB" id="A0A845A1I8"/>
<dbReference type="OrthoDB" id="9783136at2"/>
<protein>
    <submittedName>
        <fullName evidence="2">Tetratricopeptide repeat protein</fullName>
    </submittedName>
</protein>
<dbReference type="PROSITE" id="PS50005">
    <property type="entry name" value="TPR"/>
    <property type="match status" value="2"/>
</dbReference>
<evidence type="ECO:0000313" key="2">
    <source>
        <dbReference type="EMBL" id="MXO93430.1"/>
    </source>
</evidence>
<dbReference type="Pfam" id="PF14559">
    <property type="entry name" value="TPR_19"/>
    <property type="match status" value="1"/>
</dbReference>
<dbReference type="Gene3D" id="2.60.120.620">
    <property type="entry name" value="q2cbj1_9rhob like domain"/>
    <property type="match status" value="1"/>
</dbReference>